<dbReference type="EMBL" id="JARJLO010000044">
    <property type="protein sequence ID" value="MDF3869490.1"/>
    <property type="molecule type" value="Genomic_DNA"/>
</dbReference>
<evidence type="ECO:0008006" key="5">
    <source>
        <dbReference type="Google" id="ProtNLM"/>
    </source>
</evidence>
<evidence type="ECO:0000313" key="3">
    <source>
        <dbReference type="EMBL" id="MDF3869490.1"/>
    </source>
</evidence>
<comment type="caution">
    <text evidence="2">The sequence shown here is derived from an EMBL/GenBank/DDBJ whole genome shotgun (WGS) entry which is preliminary data.</text>
</comment>
<feature type="signal peptide" evidence="1">
    <location>
        <begin position="1"/>
        <end position="21"/>
    </location>
</feature>
<gene>
    <name evidence="2" type="ORF">GN299_09245</name>
    <name evidence="3" type="ORF">P3W50_03315</name>
</gene>
<accession>A0A1X0ZBC5</accession>
<organism evidence="2 4">
    <name type="scientific">Pseudomonas putida</name>
    <name type="common">Arthrobacter siderocapsulatus</name>
    <dbReference type="NCBI Taxonomy" id="303"/>
    <lineage>
        <taxon>Bacteria</taxon>
        <taxon>Pseudomonadati</taxon>
        <taxon>Pseudomonadota</taxon>
        <taxon>Gammaproteobacteria</taxon>
        <taxon>Pseudomonadales</taxon>
        <taxon>Pseudomonadaceae</taxon>
        <taxon>Pseudomonas</taxon>
    </lineage>
</organism>
<keyword evidence="1" id="KW-0732">Signal</keyword>
<evidence type="ECO:0000313" key="4">
    <source>
        <dbReference type="Proteomes" id="UP000442695"/>
    </source>
</evidence>
<evidence type="ECO:0000313" key="2">
    <source>
        <dbReference type="EMBL" id="KAF0255276.1"/>
    </source>
</evidence>
<dbReference type="Proteomes" id="UP001217741">
    <property type="component" value="Unassembled WGS sequence"/>
</dbReference>
<reference evidence="2 4" key="1">
    <citation type="submission" date="2019-12" db="EMBL/GenBank/DDBJ databases">
        <authorList>
            <person name="Woiski C."/>
        </authorList>
    </citation>
    <scope>NUCLEOTIDE SEQUENCE [LARGE SCALE GENOMIC DNA]</scope>
    <source>
        <strain evidence="2 4">BOE100</strain>
    </source>
</reference>
<dbReference type="RefSeq" id="WP_016499399.1">
    <property type="nucleotide sequence ID" value="NZ_BQII01000031.1"/>
</dbReference>
<reference evidence="3" key="2">
    <citation type="submission" date="2023-03" db="EMBL/GenBank/DDBJ databases">
        <title>Draft assemblies of triclosan tolerant bacteria isolated from returned activated sludge.</title>
        <authorList>
            <person name="Van Hamelsveld S."/>
        </authorList>
    </citation>
    <scope>NUCLEOTIDE SEQUENCE</scope>
    <source>
        <strain evidence="3">GW210012_S60</strain>
    </source>
</reference>
<feature type="chain" id="PRO_5042691332" description="Lipoprotein" evidence="1">
    <location>
        <begin position="22"/>
        <end position="83"/>
    </location>
</feature>
<evidence type="ECO:0000256" key="1">
    <source>
        <dbReference type="SAM" id="SignalP"/>
    </source>
</evidence>
<dbReference type="EMBL" id="WOWR01000008">
    <property type="protein sequence ID" value="KAF0255276.1"/>
    <property type="molecule type" value="Genomic_DNA"/>
</dbReference>
<dbReference type="AlphaFoldDB" id="A0A1X0ZBC5"/>
<name>A0A1X0ZBC5_PSEPU</name>
<dbReference type="PROSITE" id="PS51257">
    <property type="entry name" value="PROKAR_LIPOPROTEIN"/>
    <property type="match status" value="1"/>
</dbReference>
<dbReference type="Proteomes" id="UP000442695">
    <property type="component" value="Unassembled WGS sequence"/>
</dbReference>
<proteinExistence type="predicted"/>
<dbReference type="GeneID" id="45523841"/>
<protein>
    <recommendedName>
        <fullName evidence="5">Lipoprotein</fullName>
    </recommendedName>
</protein>
<sequence>MNTKARLLLTALAAASIAVLAGCASHPELRAYSAEETRQLQLEALQRRGLSLDDYEQQRRVIQRAGNLPVVTEAADAAPSTKG</sequence>